<reference evidence="6 7" key="1">
    <citation type="submission" date="2016-04" db="EMBL/GenBank/DDBJ databases">
        <title>Draft genome of Fonsecaea erecta CBS 125763.</title>
        <authorList>
            <person name="Weiss V.A."/>
            <person name="Vicente V.A."/>
            <person name="Raittz R.T."/>
            <person name="Moreno L.F."/>
            <person name="De Souza E.M."/>
            <person name="Pedrosa F.O."/>
            <person name="Steffens M.B."/>
            <person name="Faoro H."/>
            <person name="Tadra-Sfeir M.Z."/>
            <person name="Najafzadeh M.J."/>
            <person name="Felipe M.S."/>
            <person name="Teixeira M."/>
            <person name="Sun J."/>
            <person name="Xi L."/>
            <person name="Gomes R."/>
            <person name="De Azevedo C.M."/>
            <person name="Salgado C.G."/>
            <person name="Da Silva M.B."/>
            <person name="Nascimento M.F."/>
            <person name="Queiroz-Telles F."/>
            <person name="Attili D.S."/>
            <person name="Gorbushina A."/>
        </authorList>
    </citation>
    <scope>NUCLEOTIDE SEQUENCE [LARGE SCALE GENOMIC DNA]</scope>
    <source>
        <strain evidence="6 7">CBS 125763</strain>
    </source>
</reference>
<dbReference type="EMBL" id="LVYI01000005">
    <property type="protein sequence ID" value="OAP59204.1"/>
    <property type="molecule type" value="Genomic_DNA"/>
</dbReference>
<dbReference type="STRING" id="1367422.A0A178ZHB8"/>
<evidence type="ECO:0000256" key="3">
    <source>
        <dbReference type="ARBA" id="ARBA00022801"/>
    </source>
</evidence>
<dbReference type="GeneID" id="30010670"/>
<dbReference type="InterPro" id="IPR051013">
    <property type="entry name" value="MBL_superfamily_lactonases"/>
</dbReference>
<dbReference type="PANTHER" id="PTHR42978">
    <property type="entry name" value="QUORUM-QUENCHING LACTONASE YTNP-RELATED-RELATED"/>
    <property type="match status" value="1"/>
</dbReference>
<evidence type="ECO:0000313" key="7">
    <source>
        <dbReference type="Proteomes" id="UP000078343"/>
    </source>
</evidence>
<dbReference type="InterPro" id="IPR036866">
    <property type="entry name" value="RibonucZ/Hydroxyglut_hydro"/>
</dbReference>
<comment type="similarity">
    <text evidence="1">Belongs to the metallo-beta-lactamase superfamily.</text>
</comment>
<dbReference type="PANTHER" id="PTHR42978:SF5">
    <property type="entry name" value="METALLO-BETA-LACTAMASE DOMAIN-CONTAINING PROTEIN"/>
    <property type="match status" value="1"/>
</dbReference>
<dbReference type="Gene3D" id="3.60.15.10">
    <property type="entry name" value="Ribonuclease Z/Hydroxyacylglutathione hydrolase-like"/>
    <property type="match status" value="1"/>
</dbReference>
<evidence type="ECO:0000256" key="1">
    <source>
        <dbReference type="ARBA" id="ARBA00007749"/>
    </source>
</evidence>
<keyword evidence="7" id="KW-1185">Reference proteome</keyword>
<dbReference type="GO" id="GO:0016787">
    <property type="term" value="F:hydrolase activity"/>
    <property type="evidence" value="ECO:0007669"/>
    <property type="project" value="UniProtKB-KW"/>
</dbReference>
<keyword evidence="3" id="KW-0378">Hydrolase</keyword>
<feature type="domain" description="Metallo-beta-lactamase" evidence="5">
    <location>
        <begin position="58"/>
        <end position="269"/>
    </location>
</feature>
<gene>
    <name evidence="6" type="ORF">AYL99_06502</name>
</gene>
<dbReference type="OrthoDB" id="10250730at2759"/>
<proteinExistence type="inferred from homology"/>
<organism evidence="6 7">
    <name type="scientific">Fonsecaea erecta</name>
    <dbReference type="NCBI Taxonomy" id="1367422"/>
    <lineage>
        <taxon>Eukaryota</taxon>
        <taxon>Fungi</taxon>
        <taxon>Dikarya</taxon>
        <taxon>Ascomycota</taxon>
        <taxon>Pezizomycotina</taxon>
        <taxon>Eurotiomycetes</taxon>
        <taxon>Chaetothyriomycetidae</taxon>
        <taxon>Chaetothyriales</taxon>
        <taxon>Herpotrichiellaceae</taxon>
        <taxon>Fonsecaea</taxon>
    </lineage>
</organism>
<dbReference type="RefSeq" id="XP_018692571.1">
    <property type="nucleotide sequence ID" value="XM_018838011.1"/>
</dbReference>
<dbReference type="GO" id="GO:0046872">
    <property type="term" value="F:metal ion binding"/>
    <property type="evidence" value="ECO:0007669"/>
    <property type="project" value="UniProtKB-KW"/>
</dbReference>
<name>A0A178ZHB8_9EURO</name>
<dbReference type="CDD" id="cd07730">
    <property type="entry name" value="metallo-hydrolase-like_MBL-fold"/>
    <property type="match status" value="1"/>
</dbReference>
<dbReference type="SMART" id="SM00849">
    <property type="entry name" value="Lactamase_B"/>
    <property type="match status" value="1"/>
</dbReference>
<accession>A0A178ZHB8</accession>
<keyword evidence="2" id="KW-0479">Metal-binding</keyword>
<evidence type="ECO:0000256" key="2">
    <source>
        <dbReference type="ARBA" id="ARBA00022723"/>
    </source>
</evidence>
<evidence type="ECO:0000259" key="5">
    <source>
        <dbReference type="SMART" id="SM00849"/>
    </source>
</evidence>
<dbReference type="SUPFAM" id="SSF56281">
    <property type="entry name" value="Metallo-hydrolase/oxidoreductase"/>
    <property type="match status" value="1"/>
</dbReference>
<keyword evidence="4" id="KW-0862">Zinc</keyword>
<dbReference type="Proteomes" id="UP000078343">
    <property type="component" value="Unassembled WGS sequence"/>
</dbReference>
<dbReference type="InterPro" id="IPR001279">
    <property type="entry name" value="Metallo-B-lactamas"/>
</dbReference>
<protein>
    <recommendedName>
        <fullName evidence="5">Metallo-beta-lactamase domain-containing protein</fullName>
    </recommendedName>
</protein>
<dbReference type="Pfam" id="PF00753">
    <property type="entry name" value="Lactamase_B"/>
    <property type="match status" value="1"/>
</dbReference>
<evidence type="ECO:0000256" key="4">
    <source>
        <dbReference type="ARBA" id="ARBA00022833"/>
    </source>
</evidence>
<dbReference type="AlphaFoldDB" id="A0A178ZHB8"/>
<comment type="caution">
    <text evidence="6">The sequence shown here is derived from an EMBL/GenBank/DDBJ whole genome shotgun (WGS) entry which is preliminary data.</text>
</comment>
<sequence length="445" mass="48880">MSSSTTEYLAQPNAPPALNIPSGDTVSVKLIDSTAELQAPLSHLMGPSIPGHDYIRCPALAFLIEHKSGRKTLFDLGSRKDPENFAPFILKLITQPGWGAAAKKDVAEILEENGVATASIEAVFWSHWHYDHIGNMQTFPGSTKLIVGPGFKDAFTPGYPKNKNSPVLESDWEGRELIELSFDGDLKLGGFQALDYFGDGSFYLLDAPGHAIGHICALARVTGDGDDTFIFMGGDACHHGGEWKPNQYLPLPRVLNPSPLRTGGVCPGALFEKLHRDQSATKEFYVLAANFSHEHSQAEQTIHYLQEFDAAPNVLCLIAHDTAVLDPAAGVPFFPHGTLNKWKKNRIDEKIRWSFLKDFADAVDRGVRQSDISTMEAGLPTPADTADLFERICQDEINRRDRLKLANEARAKTASIYFQTIQKAEGAIKDIASIDPKHWGRAGAY</sequence>
<evidence type="ECO:0000313" key="6">
    <source>
        <dbReference type="EMBL" id="OAP59204.1"/>
    </source>
</evidence>